<feature type="domain" description="DDE Tnp4" evidence="4">
    <location>
        <begin position="1405"/>
        <end position="1574"/>
    </location>
</feature>
<dbReference type="OrthoDB" id="14419at2759"/>
<organism evidence="6 7">
    <name type="scientific">Mytilus edulis</name>
    <name type="common">Blue mussel</name>
    <dbReference type="NCBI Taxonomy" id="6550"/>
    <lineage>
        <taxon>Eukaryota</taxon>
        <taxon>Metazoa</taxon>
        <taxon>Spiralia</taxon>
        <taxon>Lophotrochozoa</taxon>
        <taxon>Mollusca</taxon>
        <taxon>Bivalvia</taxon>
        <taxon>Autobranchia</taxon>
        <taxon>Pteriomorphia</taxon>
        <taxon>Mytilida</taxon>
        <taxon>Mytiloidea</taxon>
        <taxon>Mytilidae</taxon>
        <taxon>Mytilinae</taxon>
        <taxon>Mytilus</taxon>
    </lineage>
</organism>
<name>A0A8S3RWA2_MYTED</name>
<protein>
    <submittedName>
        <fullName evidence="6">Uncharacterized protein YMR196W</fullName>
    </submittedName>
</protein>
<comment type="caution">
    <text evidence="6">The sequence shown here is derived from an EMBL/GenBank/DDBJ whole genome shotgun (WGS) entry which is preliminary data.</text>
</comment>
<dbReference type="Gene3D" id="1.50.10.10">
    <property type="match status" value="2"/>
</dbReference>
<evidence type="ECO:0000259" key="4">
    <source>
        <dbReference type="Pfam" id="PF13359"/>
    </source>
</evidence>
<dbReference type="InterPro" id="IPR004888">
    <property type="entry name" value="Glycoside_hydrolase_63"/>
</dbReference>
<dbReference type="InterPro" id="IPR054491">
    <property type="entry name" value="MGH1-like_GH"/>
</dbReference>
<dbReference type="Pfam" id="PF03200">
    <property type="entry name" value="Glyco_hydro_63"/>
    <property type="match status" value="1"/>
</dbReference>
<feature type="domain" description="Glycosyl hydrolase family 63 C-terminal" evidence="3">
    <location>
        <begin position="926"/>
        <end position="1012"/>
    </location>
</feature>
<evidence type="ECO:0000313" key="7">
    <source>
        <dbReference type="Proteomes" id="UP000683360"/>
    </source>
</evidence>
<dbReference type="Proteomes" id="UP000683360">
    <property type="component" value="Unassembled WGS sequence"/>
</dbReference>
<dbReference type="InterPro" id="IPR027806">
    <property type="entry name" value="HARBI1_dom"/>
</dbReference>
<dbReference type="PANTHER" id="PTHR10412">
    <property type="entry name" value="MANNOSYL-OLIGOSACCHARIDE GLUCOSIDASE"/>
    <property type="match status" value="1"/>
</dbReference>
<evidence type="ECO:0000259" key="5">
    <source>
        <dbReference type="Pfam" id="PF22422"/>
    </source>
</evidence>
<dbReference type="InterPro" id="IPR031335">
    <property type="entry name" value="Glyco_hydro_63_C"/>
</dbReference>
<dbReference type="EMBL" id="CAJPWZ010001132">
    <property type="protein sequence ID" value="CAG2209070.1"/>
    <property type="molecule type" value="Genomic_DNA"/>
</dbReference>
<dbReference type="Pfam" id="PF13359">
    <property type="entry name" value="DDE_Tnp_4"/>
    <property type="match status" value="1"/>
</dbReference>
<evidence type="ECO:0000256" key="1">
    <source>
        <dbReference type="ARBA" id="ARBA00001968"/>
    </source>
</evidence>
<evidence type="ECO:0000313" key="6">
    <source>
        <dbReference type="EMBL" id="CAG2209070.1"/>
    </source>
</evidence>
<comment type="cofactor">
    <cofactor evidence="1">
        <name>a divalent metal cation</name>
        <dbReference type="ChEBI" id="CHEBI:60240"/>
    </cofactor>
</comment>
<dbReference type="Pfam" id="PF22422">
    <property type="entry name" value="MGH1-like_GH"/>
    <property type="match status" value="1"/>
</dbReference>
<dbReference type="InterPro" id="IPR012341">
    <property type="entry name" value="6hp_glycosidase-like_sf"/>
</dbReference>
<accession>A0A8S3RWA2</accession>
<feature type="domain" description="Mannosylglycerate hydrolase MGH1-like glycoside hydrolase" evidence="5">
    <location>
        <begin position="609"/>
        <end position="711"/>
    </location>
</feature>
<dbReference type="GO" id="GO:0046872">
    <property type="term" value="F:metal ion binding"/>
    <property type="evidence" value="ECO:0007669"/>
    <property type="project" value="UniProtKB-KW"/>
</dbReference>
<keyword evidence="7" id="KW-1185">Reference proteome</keyword>
<keyword evidence="2" id="KW-0479">Metal-binding</keyword>
<reference evidence="6" key="1">
    <citation type="submission" date="2021-03" db="EMBL/GenBank/DDBJ databases">
        <authorList>
            <person name="Bekaert M."/>
        </authorList>
    </citation>
    <scope>NUCLEOTIDE SEQUENCE</scope>
</reference>
<dbReference type="GO" id="GO:0004573">
    <property type="term" value="F:Glc3Man9GlcNAc2 oligosaccharide glucosidase activity"/>
    <property type="evidence" value="ECO:0007669"/>
    <property type="project" value="InterPro"/>
</dbReference>
<evidence type="ECO:0000259" key="3">
    <source>
        <dbReference type="Pfam" id="PF03200"/>
    </source>
</evidence>
<dbReference type="SUPFAM" id="SSF48208">
    <property type="entry name" value="Six-hairpin glycosidases"/>
    <property type="match status" value="1"/>
</dbReference>
<gene>
    <name evidence="6" type="ORF">MEDL_23213</name>
</gene>
<sequence length="1775" mass="205754">MTKHVLFCSWNYFSHEEARSRAYRWGEDGLMGICDREGRLCLSLALWNTKDPILKERLFGLTSQQGNHGEDVKELYYYLDNTPSHTYMKSLYKYPQGEYPYQQLVEENARRGVHQQEYELMDTGLTPFPSPALLFISPVQVSSGGIPHRQLVEKNARRGVHQQEYELMDTGEYPYQQLVEENARRGVHQQEYELMDTGRFNSIPFPAPPVYKSCTSILRGIPYRQLVEKNARRGVHQQEYELMDTGLSPYLSPAPPVYKSLYKYPQGEFPYRQLVEENARRGVHQQEYELMDTGLSPFPSPAPPVYKSLYKYPQGEFPYRQLVEENARRGVHQQEYELMDTGIFDDNRYFDVTADFCKASPNDLLGKYTVVNRGPDPAIIHVLPQIWFRNVWSWGEANYCCPEKKPYLKQVGHNKVLCYHPTLGICQSRQRVFSSGDDVIEEQAERTTYPFYFEVDVGPENHPPQLLFTENDTNYEKLYGTGNQSPYVKDAFHEYIVKGNVKAVNPQHIGTKCGAHYSVFLNPGQKAQIRIRLYYEKEAPPETFERNIIRQAYAGLLWSKQFYYYVIEEWLRGDKGHPPPPFCRREGRNAEWGHLFNRDVISMPDKWEYPWYAAWDLAFHMIPMAHVDIQYAKEQLLLMMREWYMHPNGQIPAYEFAFDDVNPPVHCYAVLKVYKATGPKGKRDLVFLARCFHKLVLNFTWWINRKDIDGKNIFSGGFLGLDNIGVFDRSKPLDCGGKIAQADATAWVAFFCLIMLEISLILAKRDHVYEDMASKFFEHFVAIVDAINKKDGIGLWDEKDGFYYDHLHTNNHTCPMKILSMVGLVPLFSCMVLREDNMKQFTGFYKRTKWFLENRKDLSKTILSMVVTSSLFSCMVLREDNMKQFPGFYKRTKWFLENRKDLSKTISFMCGREKKPNPNLLLAIVNKEKLQKVLQHLLNENEFLSPYGIRSLSKHHKEQPFVLDDNTARVGYEPGESESKLFGGNSNWRGPIWFPMNYLIIENLFRYDYYYGESLKVECPTGSGNLMRLSDVAKELSHRLSDIFLPDLTGHRPCHGPSEKYDKDPYFKDLILFYEFFHGDTGRGCGASMPPLKCYPCVVCCKRTKTAERRNLSGEKNKEIRKYLVNKLFIRPQEVIEGVTCNKCRLFCGKEIQKKPTTKRNAEYLDKDPDFIPVVRSSSKHYIDCRSPPSIQLKFPSTTASHAQCVVCKRHGPKLVTVPNSARYDLFLQRLIILPQGFSCEQIVEKKSSSDFNRTEITNLLKQIRDIALKNSKKRIDFDSPTSLSESDIYNLTGLTKANFDDVCSKIQDSPMRDSHCRTIRQCIGIFLTKLKCGMSNRLLSTLFNLGRDATRRAISSARKYLVETFVPENLGFEHISRNNVINNHTRPLAQSLFGDITNPAILVVDGTYIYIQKSGNFQFQRRSFSMHKHRPLVKPMVFVTTSGYIVSVMGPYMGDGKNNDANIMTHIIKRNIEKITDWLQEDDILIVDRGFRDSLDLLNELGIKSEMPSFLGRGEKQHSVEESNTTRLVTKLRWIVESINGRIKFFRYLDKVLPTNQVPHIQDYVHIACSLINRYFKPMNIGDPEADELLGAKMLFLSKQINELKNKVENDGLDKRSYKWSKIDSTDFDIEFPRLNEEELRNLTLGTYQLKMAKSYTEEHFDSEGRYEVLISAEDQCLLSAKIQSRHISAKCYQLWISFNECVVLGWYCKCKIGGRVVGMCSHIASVIWYLGFGRYTDKQFRINNWGQYLLDAKNIPEPEEIDASDDEATVTEE</sequence>
<dbReference type="InterPro" id="IPR008928">
    <property type="entry name" value="6-hairpin_glycosidase_sf"/>
</dbReference>
<dbReference type="PANTHER" id="PTHR10412:SF10">
    <property type="entry name" value="GLYCOSYL HYDROLASE FAMILY 63 C-TERMINAL DOMAIN-CONTAINING PROTEIN"/>
    <property type="match status" value="1"/>
</dbReference>
<proteinExistence type="predicted"/>
<evidence type="ECO:0000256" key="2">
    <source>
        <dbReference type="ARBA" id="ARBA00022723"/>
    </source>
</evidence>
<dbReference type="GO" id="GO:0009311">
    <property type="term" value="P:oligosaccharide metabolic process"/>
    <property type="evidence" value="ECO:0007669"/>
    <property type="project" value="InterPro"/>
</dbReference>